<evidence type="ECO:0000313" key="5">
    <source>
        <dbReference type="Proteomes" id="UP000019482"/>
    </source>
</evidence>
<dbReference type="PANTHER" id="PTHR37810:SF9">
    <property type="entry name" value="MEMBRANE PROTEIN"/>
    <property type="match status" value="1"/>
</dbReference>
<evidence type="ECO:0000259" key="3">
    <source>
        <dbReference type="Pfam" id="PF19124"/>
    </source>
</evidence>
<dbReference type="GO" id="GO:0009636">
    <property type="term" value="P:response to toxic substance"/>
    <property type="evidence" value="ECO:0007669"/>
    <property type="project" value="TreeGrafter"/>
</dbReference>
<dbReference type="InterPro" id="IPR014574">
    <property type="entry name" value="UCP032908"/>
</dbReference>
<dbReference type="EMBL" id="CBXI010000040">
    <property type="protein sequence ID" value="CDL92124.1"/>
    <property type="molecule type" value="Genomic_DNA"/>
</dbReference>
<keyword evidence="5" id="KW-1185">Reference proteome</keyword>
<dbReference type="PIRSF" id="PIRSF032908">
    <property type="entry name" value="UCP032908"/>
    <property type="match status" value="1"/>
</dbReference>
<dbReference type="Pfam" id="PF19124">
    <property type="entry name" value="DUF5808"/>
    <property type="match status" value="1"/>
</dbReference>
<dbReference type="PANTHER" id="PTHR37810">
    <property type="entry name" value="IMMUNITY PROTEIN SDPI"/>
    <property type="match status" value="1"/>
</dbReference>
<feature type="transmembrane region" description="Helical" evidence="1">
    <location>
        <begin position="84"/>
        <end position="102"/>
    </location>
</feature>
<feature type="transmembrane region" description="Helical" evidence="1">
    <location>
        <begin position="56"/>
        <end position="78"/>
    </location>
</feature>
<dbReference type="Pfam" id="PF07853">
    <property type="entry name" value="DUF1648"/>
    <property type="match status" value="1"/>
</dbReference>
<keyword evidence="1" id="KW-0812">Transmembrane</keyword>
<evidence type="ECO:0000259" key="2">
    <source>
        <dbReference type="Pfam" id="PF07853"/>
    </source>
</evidence>
<evidence type="ECO:0008006" key="6">
    <source>
        <dbReference type="Google" id="ProtNLM"/>
    </source>
</evidence>
<dbReference type="AlphaFoldDB" id="W6N9D0"/>
<feature type="domain" description="DUF5808" evidence="3">
    <location>
        <begin position="330"/>
        <end position="354"/>
    </location>
</feature>
<protein>
    <recommendedName>
        <fullName evidence="6">DUF1648 domain-containing protein</fullName>
    </recommendedName>
</protein>
<feature type="transmembrane region" description="Helical" evidence="1">
    <location>
        <begin position="141"/>
        <end position="161"/>
    </location>
</feature>
<feature type="transmembrane region" description="Helical" evidence="1">
    <location>
        <begin position="6"/>
        <end position="25"/>
    </location>
</feature>
<evidence type="ECO:0000313" key="4">
    <source>
        <dbReference type="EMBL" id="CDL92124.1"/>
    </source>
</evidence>
<feature type="domain" description="DUF1648" evidence="2">
    <location>
        <begin position="148"/>
        <end position="196"/>
    </location>
</feature>
<dbReference type="InterPro" id="IPR043831">
    <property type="entry name" value="DUF5808"/>
</dbReference>
<evidence type="ECO:0000256" key="1">
    <source>
        <dbReference type="SAM" id="Phobius"/>
    </source>
</evidence>
<accession>W6N9D0</accession>
<dbReference type="GeneID" id="29420663"/>
<dbReference type="RefSeq" id="WP_017895045.1">
    <property type="nucleotide sequence ID" value="NZ_CBXI010000040.1"/>
</dbReference>
<organism evidence="4 5">
    <name type="scientific">Clostridium tyrobutyricum DIVETGP</name>
    <dbReference type="NCBI Taxonomy" id="1408889"/>
    <lineage>
        <taxon>Bacteria</taxon>
        <taxon>Bacillati</taxon>
        <taxon>Bacillota</taxon>
        <taxon>Clostridia</taxon>
        <taxon>Eubacteriales</taxon>
        <taxon>Clostridiaceae</taxon>
        <taxon>Clostridium</taxon>
    </lineage>
</organism>
<dbReference type="Proteomes" id="UP000019482">
    <property type="component" value="Unassembled WGS sequence"/>
</dbReference>
<feature type="transmembrane region" description="Helical" evidence="1">
    <location>
        <begin position="187"/>
        <end position="207"/>
    </location>
</feature>
<feature type="transmembrane region" description="Helical" evidence="1">
    <location>
        <begin position="355"/>
        <end position="374"/>
    </location>
</feature>
<comment type="caution">
    <text evidence="4">The sequence shown here is derived from an EMBL/GenBank/DDBJ whole genome shotgun (WGS) entry which is preliminary data.</text>
</comment>
<feature type="transmembrane region" description="Helical" evidence="1">
    <location>
        <begin position="268"/>
        <end position="289"/>
    </location>
</feature>
<proteinExistence type="predicted"/>
<dbReference type="OrthoDB" id="9808690at2"/>
<name>W6N9D0_CLOTY</name>
<keyword evidence="1" id="KW-0472">Membrane</keyword>
<reference evidence="4 5" key="1">
    <citation type="journal article" date="2015" name="Genome Announc.">
        <title>Draft Genome Sequence of Clostridium tyrobutyricum Strain DIVETGP, Isolated from Cow's Milk for Grana Padano Production.</title>
        <authorList>
            <person name="Soggiu A."/>
            <person name="Piras C."/>
            <person name="Gaiarsa S."/>
            <person name="Sassera D."/>
            <person name="Roncada P."/>
            <person name="Bendixen E."/>
            <person name="Brasca M."/>
            <person name="Bonizzi L."/>
        </authorList>
    </citation>
    <scope>NUCLEOTIDE SEQUENCE [LARGE SCALE GENOMIC DNA]</scope>
    <source>
        <strain evidence="4 5">DIVETGP</strain>
    </source>
</reference>
<gene>
    <name evidence="4" type="ORF">CTDIVETGP_2194</name>
</gene>
<dbReference type="InterPro" id="IPR012867">
    <property type="entry name" value="DUF1648"/>
</dbReference>
<keyword evidence="1" id="KW-1133">Transmembrane helix</keyword>
<sequence>MKENLFLSLYLFFIFIVVTVVSVLMPKLSRKEIVFGVRVPESKINMQEIRDIKKRYVVNNLLIEIPAAVLFTFLNYIFFSVGMILFTVFAFIFINYFVYLISNRQMKALKNQQNWFNGKKQSVVVDTDFSRERINTLVSPWFFIIPVIIVVINIALGYSNYSGLPSRVPTHWDFSGNITGYQNKSLFLIWEMPITQIFITAVFFICYKSIGWSKQQLSPPNPKSSARKNRVFRRVWSIYMTVFCIFMNIIFTMANFMIFSIFNINPKIFGFIIIAFIVIVFSSIIVISLKLGQGGANIKLPGEKIADSTLQTDKDDDSNWRFGNTIYYNPDDPSLFIEKRFGIGWTINAGRPAGMAIYIGLVVFVVVVIFICIIRD</sequence>
<feature type="transmembrane region" description="Helical" evidence="1">
    <location>
        <begin position="236"/>
        <end position="262"/>
    </location>
</feature>